<proteinExistence type="predicted"/>
<keyword evidence="2" id="KW-1185">Reference proteome</keyword>
<organism evidence="1 2">
    <name type="scientific">Paraburkholderia podalyriae</name>
    <dbReference type="NCBI Taxonomy" id="1938811"/>
    <lineage>
        <taxon>Bacteria</taxon>
        <taxon>Pseudomonadati</taxon>
        <taxon>Pseudomonadota</taxon>
        <taxon>Betaproteobacteria</taxon>
        <taxon>Burkholderiales</taxon>
        <taxon>Burkholderiaceae</taxon>
        <taxon>Paraburkholderia</taxon>
    </lineage>
</organism>
<name>A0ABR7PWS0_9BURK</name>
<gene>
    <name evidence="1" type="ORF">F6X42_30350</name>
</gene>
<dbReference type="Proteomes" id="UP000736373">
    <property type="component" value="Unassembled WGS sequence"/>
</dbReference>
<protein>
    <submittedName>
        <fullName evidence="1">Uncharacterized protein</fullName>
    </submittedName>
</protein>
<accession>A0ABR7PWS0</accession>
<evidence type="ECO:0000313" key="1">
    <source>
        <dbReference type="EMBL" id="MBC8750732.1"/>
    </source>
</evidence>
<sequence>MTTIEDARFRMVVSAHTLTTNALHGNRVTTGFGEPILILDTAHTYQRRARQILKKIDAQRGDFLPARSR</sequence>
<evidence type="ECO:0000313" key="2">
    <source>
        <dbReference type="Proteomes" id="UP000736373"/>
    </source>
</evidence>
<dbReference type="RefSeq" id="WP_187637675.1">
    <property type="nucleotide sequence ID" value="NZ_VZQQ01000038.1"/>
</dbReference>
<reference evidence="1 2" key="1">
    <citation type="submission" date="2019-09" db="EMBL/GenBank/DDBJ databases">
        <title>Paraburkholderia podalyriae sp. nov., A South African Podalyria-associated rhizobium.</title>
        <authorList>
            <person name="Mavima L."/>
            <person name="Beukes C.W."/>
            <person name="Palmer M."/>
            <person name="De Meyer S.E."/>
            <person name="James E.K."/>
            <person name="Maluk M."/>
            <person name="Avontuur J.R."/>
            <person name="Chan W.Y."/>
            <person name="Venter S.N."/>
            <person name="Steenkamp E.T."/>
        </authorList>
    </citation>
    <scope>NUCLEOTIDE SEQUENCE [LARGE SCALE GENOMIC DNA]</scope>
    <source>
        <strain evidence="1 2">WC7.3b</strain>
    </source>
</reference>
<comment type="caution">
    <text evidence="1">The sequence shown here is derived from an EMBL/GenBank/DDBJ whole genome shotgun (WGS) entry which is preliminary data.</text>
</comment>
<dbReference type="EMBL" id="VZQQ01000038">
    <property type="protein sequence ID" value="MBC8750732.1"/>
    <property type="molecule type" value="Genomic_DNA"/>
</dbReference>